<protein>
    <submittedName>
        <fullName evidence="2">Uncharacterized protein</fullName>
    </submittedName>
</protein>
<gene>
    <name evidence="2" type="ORF">SO802_030419</name>
</gene>
<evidence type="ECO:0000313" key="2">
    <source>
        <dbReference type="EMBL" id="KAK9985468.1"/>
    </source>
</evidence>
<keyword evidence="1" id="KW-0472">Membrane</keyword>
<name>A0AAW2BJ76_9ROSI</name>
<comment type="caution">
    <text evidence="2">The sequence shown here is derived from an EMBL/GenBank/DDBJ whole genome shotgun (WGS) entry which is preliminary data.</text>
</comment>
<dbReference type="Proteomes" id="UP001459277">
    <property type="component" value="Unassembled WGS sequence"/>
</dbReference>
<proteinExistence type="predicted"/>
<reference evidence="2 3" key="1">
    <citation type="submission" date="2024-01" db="EMBL/GenBank/DDBJ databases">
        <title>A telomere-to-telomere, gap-free genome of sweet tea (Lithocarpus litseifolius).</title>
        <authorList>
            <person name="Zhou J."/>
        </authorList>
    </citation>
    <scope>NUCLEOTIDE SEQUENCE [LARGE SCALE GENOMIC DNA]</scope>
    <source>
        <strain evidence="2">Zhou-2022a</strain>
        <tissue evidence="2">Leaf</tissue>
    </source>
</reference>
<keyword evidence="1" id="KW-1133">Transmembrane helix</keyword>
<evidence type="ECO:0000313" key="3">
    <source>
        <dbReference type="Proteomes" id="UP001459277"/>
    </source>
</evidence>
<keyword evidence="3" id="KW-1185">Reference proteome</keyword>
<keyword evidence="1" id="KW-0812">Transmembrane</keyword>
<dbReference type="AlphaFoldDB" id="A0AAW2BJ76"/>
<dbReference type="EMBL" id="JAZDWU010000011">
    <property type="protein sequence ID" value="KAK9985468.1"/>
    <property type="molecule type" value="Genomic_DNA"/>
</dbReference>
<sequence length="141" mass="16066">MSLILLIAICLHLIYIIFQNSIPLSYPESLYLLSLYSPPPPPPPPSPAPLPTACFIHFVSHPPPPIRRFNHHPIFLLSVWGLELILFIFYFIFFPFGMILKFPLHPLSLNSFIELKNVPSISGFSYCKINLCQVTFQALTT</sequence>
<evidence type="ECO:0000256" key="1">
    <source>
        <dbReference type="SAM" id="Phobius"/>
    </source>
</evidence>
<accession>A0AAW2BJ76</accession>
<organism evidence="2 3">
    <name type="scientific">Lithocarpus litseifolius</name>
    <dbReference type="NCBI Taxonomy" id="425828"/>
    <lineage>
        <taxon>Eukaryota</taxon>
        <taxon>Viridiplantae</taxon>
        <taxon>Streptophyta</taxon>
        <taxon>Embryophyta</taxon>
        <taxon>Tracheophyta</taxon>
        <taxon>Spermatophyta</taxon>
        <taxon>Magnoliopsida</taxon>
        <taxon>eudicotyledons</taxon>
        <taxon>Gunneridae</taxon>
        <taxon>Pentapetalae</taxon>
        <taxon>rosids</taxon>
        <taxon>fabids</taxon>
        <taxon>Fagales</taxon>
        <taxon>Fagaceae</taxon>
        <taxon>Lithocarpus</taxon>
    </lineage>
</organism>
<feature type="transmembrane region" description="Helical" evidence="1">
    <location>
        <begin position="74"/>
        <end position="100"/>
    </location>
</feature>